<comment type="caution">
    <text evidence="2">The sequence shown here is derived from an EMBL/GenBank/DDBJ whole genome shotgun (WGS) entry which is preliminary data.</text>
</comment>
<feature type="domain" description="ACT" evidence="1">
    <location>
        <begin position="5"/>
        <end position="77"/>
    </location>
</feature>
<dbReference type="InterPro" id="IPR050990">
    <property type="entry name" value="UPF0237/GcvR_regulator"/>
</dbReference>
<dbReference type="Pfam" id="PF13291">
    <property type="entry name" value="ACT_4"/>
    <property type="match status" value="1"/>
</dbReference>
<dbReference type="Gene3D" id="3.30.70.260">
    <property type="match status" value="2"/>
</dbReference>
<dbReference type="PROSITE" id="PS51671">
    <property type="entry name" value="ACT"/>
    <property type="match status" value="2"/>
</dbReference>
<dbReference type="SUPFAM" id="SSF55021">
    <property type="entry name" value="ACT-like"/>
    <property type="match status" value="2"/>
</dbReference>
<feature type="domain" description="ACT" evidence="1">
    <location>
        <begin position="89"/>
        <end position="169"/>
    </location>
</feature>
<sequence>MTTLVLTVVGADRAGIVAQLAEVIAEHGGNWERSELAELSGAFAGIVEVSVPDDRSDALRAALGVLDGLLTIAVQASHDGADAETPTATIDVLGNDHAGIVRDITAVLRESGLSIERMTTETREAAMFGGRLFEASVTASVPASVDLDAVTAALEKLAAELQVDVTLAG</sequence>
<keyword evidence="3" id="KW-1185">Reference proteome</keyword>
<name>A0ABW2ZP01_9MICO</name>
<dbReference type="InterPro" id="IPR016867">
    <property type="entry name" value="GcvR"/>
</dbReference>
<protein>
    <submittedName>
        <fullName evidence="2">Glycine cleavage system protein R</fullName>
    </submittedName>
</protein>
<dbReference type="RefSeq" id="WP_378750792.1">
    <property type="nucleotide sequence ID" value="NZ_JBHSSV010000003.1"/>
</dbReference>
<accession>A0ABW2ZP01</accession>
<organism evidence="2 3">
    <name type="scientific">Microbacterium koreense</name>
    <dbReference type="NCBI Taxonomy" id="323761"/>
    <lineage>
        <taxon>Bacteria</taxon>
        <taxon>Bacillati</taxon>
        <taxon>Actinomycetota</taxon>
        <taxon>Actinomycetes</taxon>
        <taxon>Micrococcales</taxon>
        <taxon>Microbacteriaceae</taxon>
        <taxon>Microbacterium</taxon>
    </lineage>
</organism>
<dbReference type="CDD" id="cd04869">
    <property type="entry name" value="ACT_GcvR_2"/>
    <property type="match status" value="1"/>
</dbReference>
<dbReference type="InterPro" id="IPR002912">
    <property type="entry name" value="ACT_dom"/>
</dbReference>
<dbReference type="InterPro" id="IPR045865">
    <property type="entry name" value="ACT-like_dom_sf"/>
</dbReference>
<evidence type="ECO:0000313" key="2">
    <source>
        <dbReference type="EMBL" id="MFD0780372.1"/>
    </source>
</evidence>
<dbReference type="PANTHER" id="PTHR34875">
    <property type="entry name" value="UPF0237 PROTEIN MJ1558"/>
    <property type="match status" value="1"/>
</dbReference>
<dbReference type="PANTHER" id="PTHR34875:SF6">
    <property type="entry name" value="UPF0237 PROTEIN MJ1558"/>
    <property type="match status" value="1"/>
</dbReference>
<reference evidence="3" key="1">
    <citation type="journal article" date="2019" name="Int. J. Syst. Evol. Microbiol.">
        <title>The Global Catalogue of Microorganisms (GCM) 10K type strain sequencing project: providing services to taxonomists for standard genome sequencing and annotation.</title>
        <authorList>
            <consortium name="The Broad Institute Genomics Platform"/>
            <consortium name="The Broad Institute Genome Sequencing Center for Infectious Disease"/>
            <person name="Wu L."/>
            <person name="Ma J."/>
        </authorList>
    </citation>
    <scope>NUCLEOTIDE SEQUENCE [LARGE SCALE GENOMIC DNA]</scope>
    <source>
        <strain evidence="3">CCUG 50754</strain>
    </source>
</reference>
<evidence type="ECO:0000259" key="1">
    <source>
        <dbReference type="PROSITE" id="PS51671"/>
    </source>
</evidence>
<dbReference type="Pfam" id="PF13740">
    <property type="entry name" value="ACT_6"/>
    <property type="match status" value="1"/>
</dbReference>
<gene>
    <name evidence="2" type="ORF">ACFQZV_03530</name>
</gene>
<dbReference type="PIRSF" id="PIRSF028103">
    <property type="entry name" value="GcvR"/>
    <property type="match status" value="1"/>
</dbReference>
<dbReference type="Proteomes" id="UP001597042">
    <property type="component" value="Unassembled WGS sequence"/>
</dbReference>
<dbReference type="EMBL" id="JBHTIM010000001">
    <property type="protein sequence ID" value="MFD0780372.1"/>
    <property type="molecule type" value="Genomic_DNA"/>
</dbReference>
<proteinExistence type="predicted"/>
<evidence type="ECO:0000313" key="3">
    <source>
        <dbReference type="Proteomes" id="UP001597042"/>
    </source>
</evidence>